<reference evidence="1" key="2">
    <citation type="submission" date="2018-03" db="EMBL/GenBank/DDBJ databases">
        <title>The Triticum urartu genome reveals the dynamic nature of wheat genome evolution.</title>
        <authorList>
            <person name="Ling H."/>
            <person name="Ma B."/>
            <person name="Shi X."/>
            <person name="Liu H."/>
            <person name="Dong L."/>
            <person name="Sun H."/>
            <person name="Cao Y."/>
            <person name="Gao Q."/>
            <person name="Zheng S."/>
            <person name="Li Y."/>
            <person name="Yu Y."/>
            <person name="Du H."/>
            <person name="Qi M."/>
            <person name="Li Y."/>
            <person name="Yu H."/>
            <person name="Cui Y."/>
            <person name="Wang N."/>
            <person name="Chen C."/>
            <person name="Wu H."/>
            <person name="Zhao Y."/>
            <person name="Zhang J."/>
            <person name="Li Y."/>
            <person name="Zhou W."/>
            <person name="Zhang B."/>
            <person name="Hu W."/>
            <person name="Eijk M."/>
            <person name="Tang J."/>
            <person name="Witsenboer H."/>
            <person name="Zhao S."/>
            <person name="Li Z."/>
            <person name="Zhang A."/>
            <person name="Wang D."/>
            <person name="Liang C."/>
        </authorList>
    </citation>
    <scope>NUCLEOTIDE SEQUENCE [LARGE SCALE GENOMIC DNA]</scope>
    <source>
        <strain evidence="1">cv. G1812</strain>
    </source>
</reference>
<protein>
    <submittedName>
        <fullName evidence="1">Uncharacterized protein</fullName>
    </submittedName>
</protein>
<dbReference type="Gramene" id="TuG1812G0200005986.01.T01">
    <property type="protein sequence ID" value="TuG1812G0200005986.01.T01.cds247207"/>
    <property type="gene ID" value="TuG1812G0200005986.01"/>
</dbReference>
<accession>A0A8R7TP35</accession>
<evidence type="ECO:0000313" key="1">
    <source>
        <dbReference type="EnsemblPlants" id="TuG1812G0200005986.01.T01.cds247207"/>
    </source>
</evidence>
<reference evidence="1" key="3">
    <citation type="submission" date="2022-06" db="UniProtKB">
        <authorList>
            <consortium name="EnsemblPlants"/>
        </authorList>
    </citation>
    <scope>IDENTIFICATION</scope>
</reference>
<dbReference type="EnsemblPlants" id="TuG1812G0200005986.01.T01">
    <property type="protein sequence ID" value="TuG1812G0200005986.01.T01.cds247207"/>
    <property type="gene ID" value="TuG1812G0200005986.01"/>
</dbReference>
<evidence type="ECO:0000313" key="2">
    <source>
        <dbReference type="Proteomes" id="UP000015106"/>
    </source>
</evidence>
<dbReference type="AlphaFoldDB" id="A0A8R7TP35"/>
<keyword evidence="2" id="KW-1185">Reference proteome</keyword>
<sequence>MACWNKVSPVSPYLDDVQSGAGEGPVRVCVPRSVGSLQILAVWVSFKEYLWLAFGVATTTSSSVLFCGLTRFLQPSDLVVVDCKLVLLGVMLQPILLQRLLDLVSRGEWLLRFSKPCMARAFAG</sequence>
<organism evidence="1 2">
    <name type="scientific">Triticum urartu</name>
    <name type="common">Red wild einkorn</name>
    <name type="synonym">Crithodium urartu</name>
    <dbReference type="NCBI Taxonomy" id="4572"/>
    <lineage>
        <taxon>Eukaryota</taxon>
        <taxon>Viridiplantae</taxon>
        <taxon>Streptophyta</taxon>
        <taxon>Embryophyta</taxon>
        <taxon>Tracheophyta</taxon>
        <taxon>Spermatophyta</taxon>
        <taxon>Magnoliopsida</taxon>
        <taxon>Liliopsida</taxon>
        <taxon>Poales</taxon>
        <taxon>Poaceae</taxon>
        <taxon>BOP clade</taxon>
        <taxon>Pooideae</taxon>
        <taxon>Triticodae</taxon>
        <taxon>Triticeae</taxon>
        <taxon>Triticinae</taxon>
        <taxon>Triticum</taxon>
    </lineage>
</organism>
<proteinExistence type="predicted"/>
<name>A0A8R7TP35_TRIUA</name>
<reference evidence="2" key="1">
    <citation type="journal article" date="2013" name="Nature">
        <title>Draft genome of the wheat A-genome progenitor Triticum urartu.</title>
        <authorList>
            <person name="Ling H.Q."/>
            <person name="Zhao S."/>
            <person name="Liu D."/>
            <person name="Wang J."/>
            <person name="Sun H."/>
            <person name="Zhang C."/>
            <person name="Fan H."/>
            <person name="Li D."/>
            <person name="Dong L."/>
            <person name="Tao Y."/>
            <person name="Gao C."/>
            <person name="Wu H."/>
            <person name="Li Y."/>
            <person name="Cui Y."/>
            <person name="Guo X."/>
            <person name="Zheng S."/>
            <person name="Wang B."/>
            <person name="Yu K."/>
            <person name="Liang Q."/>
            <person name="Yang W."/>
            <person name="Lou X."/>
            <person name="Chen J."/>
            <person name="Feng M."/>
            <person name="Jian J."/>
            <person name="Zhang X."/>
            <person name="Luo G."/>
            <person name="Jiang Y."/>
            <person name="Liu J."/>
            <person name="Wang Z."/>
            <person name="Sha Y."/>
            <person name="Zhang B."/>
            <person name="Wu H."/>
            <person name="Tang D."/>
            <person name="Shen Q."/>
            <person name="Xue P."/>
            <person name="Zou S."/>
            <person name="Wang X."/>
            <person name="Liu X."/>
            <person name="Wang F."/>
            <person name="Yang Y."/>
            <person name="An X."/>
            <person name="Dong Z."/>
            <person name="Zhang K."/>
            <person name="Zhang X."/>
            <person name="Luo M.C."/>
            <person name="Dvorak J."/>
            <person name="Tong Y."/>
            <person name="Wang J."/>
            <person name="Yang H."/>
            <person name="Li Z."/>
            <person name="Wang D."/>
            <person name="Zhang A."/>
            <person name="Wang J."/>
        </authorList>
    </citation>
    <scope>NUCLEOTIDE SEQUENCE</scope>
    <source>
        <strain evidence="2">cv. G1812</strain>
    </source>
</reference>
<dbReference type="Proteomes" id="UP000015106">
    <property type="component" value="Chromosome 2"/>
</dbReference>